<evidence type="ECO:0000256" key="1">
    <source>
        <dbReference type="ARBA" id="ARBA00022574"/>
    </source>
</evidence>
<dbReference type="eggNOG" id="KOG0274">
    <property type="taxonomic scope" value="Eukaryota"/>
</dbReference>
<dbReference type="SMART" id="SM00320">
    <property type="entry name" value="WD40"/>
    <property type="match status" value="7"/>
</dbReference>
<dbReference type="HOGENOM" id="CLU_382441_0_0_1"/>
<dbReference type="EMBL" id="GG662700">
    <property type="protein sequence ID" value="EAR95920.2"/>
    <property type="molecule type" value="Genomic_DNA"/>
</dbReference>
<dbReference type="PROSITE" id="PS50082">
    <property type="entry name" value="WD_REPEATS_2"/>
    <property type="match status" value="5"/>
</dbReference>
<dbReference type="InterPro" id="IPR015943">
    <property type="entry name" value="WD40/YVTN_repeat-like_dom_sf"/>
</dbReference>
<reference evidence="5" key="1">
    <citation type="journal article" date="2006" name="PLoS Biol.">
        <title>Macronuclear genome sequence of the ciliate Tetrahymena thermophila, a model eukaryote.</title>
        <authorList>
            <person name="Eisen J.A."/>
            <person name="Coyne R.S."/>
            <person name="Wu M."/>
            <person name="Wu D."/>
            <person name="Thiagarajan M."/>
            <person name="Wortman J.R."/>
            <person name="Badger J.H."/>
            <person name="Ren Q."/>
            <person name="Amedeo P."/>
            <person name="Jones K.M."/>
            <person name="Tallon L.J."/>
            <person name="Delcher A.L."/>
            <person name="Salzberg S.L."/>
            <person name="Silva J.C."/>
            <person name="Haas B.J."/>
            <person name="Majoros W.H."/>
            <person name="Farzad M."/>
            <person name="Carlton J.M."/>
            <person name="Smith R.K. Jr."/>
            <person name="Garg J."/>
            <person name="Pearlman R.E."/>
            <person name="Karrer K.M."/>
            <person name="Sun L."/>
            <person name="Manning G."/>
            <person name="Elde N.C."/>
            <person name="Turkewitz A.P."/>
            <person name="Asai D.J."/>
            <person name="Wilkes D.E."/>
            <person name="Wang Y."/>
            <person name="Cai H."/>
            <person name="Collins K."/>
            <person name="Stewart B.A."/>
            <person name="Lee S.R."/>
            <person name="Wilamowska K."/>
            <person name="Weinberg Z."/>
            <person name="Ruzzo W.L."/>
            <person name="Wloga D."/>
            <person name="Gaertig J."/>
            <person name="Frankel J."/>
            <person name="Tsao C.-C."/>
            <person name="Gorovsky M.A."/>
            <person name="Keeling P.J."/>
            <person name="Waller R.F."/>
            <person name="Patron N.J."/>
            <person name="Cherry J.M."/>
            <person name="Stover N.A."/>
            <person name="Krieger C.J."/>
            <person name="del Toro C."/>
            <person name="Ryder H.F."/>
            <person name="Williamson S.C."/>
            <person name="Barbeau R.A."/>
            <person name="Hamilton E.P."/>
            <person name="Orias E."/>
        </authorList>
    </citation>
    <scope>NUCLEOTIDE SEQUENCE [LARGE SCALE GENOMIC DNA]</scope>
    <source>
        <strain evidence="5">SB210</strain>
    </source>
</reference>
<dbReference type="RefSeq" id="XP_001016165.2">
    <property type="nucleotide sequence ID" value="XM_001016165.2"/>
</dbReference>
<feature type="repeat" description="WD" evidence="3">
    <location>
        <begin position="505"/>
        <end position="536"/>
    </location>
</feature>
<dbReference type="OrthoDB" id="414519at2759"/>
<keyword evidence="5" id="KW-1185">Reference proteome</keyword>
<accession>Q23H88</accession>
<dbReference type="CDD" id="cd00200">
    <property type="entry name" value="WD40"/>
    <property type="match status" value="1"/>
</dbReference>
<dbReference type="PROSITE" id="PS50294">
    <property type="entry name" value="WD_REPEATS_REGION"/>
    <property type="match status" value="2"/>
</dbReference>
<dbReference type="STRING" id="312017.Q23H88"/>
<feature type="repeat" description="WD" evidence="3">
    <location>
        <begin position="421"/>
        <end position="461"/>
    </location>
</feature>
<dbReference type="Proteomes" id="UP000009168">
    <property type="component" value="Unassembled WGS sequence"/>
</dbReference>
<dbReference type="PANTHER" id="PTHR22847:SF637">
    <property type="entry name" value="WD REPEAT DOMAIN 5B"/>
    <property type="match status" value="1"/>
</dbReference>
<name>Q23H88_TETTS</name>
<keyword evidence="1 3" id="KW-0853">WD repeat</keyword>
<organism evidence="4 5">
    <name type="scientific">Tetrahymena thermophila (strain SB210)</name>
    <dbReference type="NCBI Taxonomy" id="312017"/>
    <lineage>
        <taxon>Eukaryota</taxon>
        <taxon>Sar</taxon>
        <taxon>Alveolata</taxon>
        <taxon>Ciliophora</taxon>
        <taxon>Intramacronucleata</taxon>
        <taxon>Oligohymenophorea</taxon>
        <taxon>Hymenostomatida</taxon>
        <taxon>Tetrahymenina</taxon>
        <taxon>Tetrahymenidae</taxon>
        <taxon>Tetrahymena</taxon>
    </lineage>
</organism>
<dbReference type="PANTHER" id="PTHR22847">
    <property type="entry name" value="WD40 REPEAT PROTEIN"/>
    <property type="match status" value="1"/>
</dbReference>
<dbReference type="Gene3D" id="2.130.10.10">
    <property type="entry name" value="YVTN repeat-like/Quinoprotein amine dehydrogenase"/>
    <property type="match status" value="2"/>
</dbReference>
<dbReference type="AlphaFoldDB" id="Q23H88"/>
<dbReference type="SUPFAM" id="SSF57845">
    <property type="entry name" value="B-box zinc-binding domain"/>
    <property type="match status" value="1"/>
</dbReference>
<dbReference type="GO" id="GO:1990234">
    <property type="term" value="C:transferase complex"/>
    <property type="evidence" value="ECO:0007669"/>
    <property type="project" value="UniProtKB-ARBA"/>
</dbReference>
<evidence type="ECO:0000313" key="5">
    <source>
        <dbReference type="Proteomes" id="UP000009168"/>
    </source>
</evidence>
<evidence type="ECO:0000256" key="3">
    <source>
        <dbReference type="PROSITE-ProRule" id="PRU00221"/>
    </source>
</evidence>
<dbReference type="InterPro" id="IPR036322">
    <property type="entry name" value="WD40_repeat_dom_sf"/>
</dbReference>
<protein>
    <submittedName>
        <fullName evidence="4">WD domain, G-beta repeat protein</fullName>
    </submittedName>
</protein>
<proteinExistence type="predicted"/>
<feature type="repeat" description="WD" evidence="3">
    <location>
        <begin position="286"/>
        <end position="326"/>
    </location>
</feature>
<feature type="repeat" description="WD" evidence="3">
    <location>
        <begin position="332"/>
        <end position="372"/>
    </location>
</feature>
<dbReference type="KEGG" id="tet:TTHERM_00819580"/>
<dbReference type="SUPFAM" id="SSF50978">
    <property type="entry name" value="WD40 repeat-like"/>
    <property type="match status" value="1"/>
</dbReference>
<dbReference type="InterPro" id="IPR001680">
    <property type="entry name" value="WD40_rpt"/>
</dbReference>
<evidence type="ECO:0000313" key="4">
    <source>
        <dbReference type="EMBL" id="EAR95920.2"/>
    </source>
</evidence>
<evidence type="ECO:0000256" key="2">
    <source>
        <dbReference type="ARBA" id="ARBA00022737"/>
    </source>
</evidence>
<dbReference type="PRINTS" id="PR00320">
    <property type="entry name" value="GPROTEINBRPT"/>
</dbReference>
<keyword evidence="2" id="KW-0677">Repeat</keyword>
<sequence>MSKLGYQMSLNPLEDNKRKCMLHGLAVEYYCNELNCKGNTRDLCKDCLTQTIHETHSHLTVGETVQRLLNFQRKIENSDFNNSSNYKQKGYEKDQIKQFFNEMRNNIMETLNKIEMQFMHSIDTMEGFDHSEKYNLMQEFLNSVKTGNYITNQNPEVVHLGLQVLHYQQSPKYFIQQYYSEGKTGTESLLNGIRQHIEALDNELTKFANFKANPILKKNLTKLSKLVKDPDEPFLPTFKDKMKLFTSAQSPIYSVEVMNEDWLVAGEHEKNVLIWDLKTNNQIFTLSGHQSFVWCVCPLNKDTLASGSGDKSIRIWQFDQQRKFDSYEVKILNGHSAAVRCIIKLNDITIASAGDDHTIKIWDWASQTLIRTLSGHSGSVTSLCRPSYEEILSGSKDGYIMIWKWQQISGPRLSSQCILQIKAHEGGVQTVCQLSKTEVASGGQDKTIKIWNWATGTCIRTLSGHTGSIWKILKLSGEEIVSTANNSSIKFWNWKTESPAIRSLDRAHQGDVYSVCRLNQDTIVTVGADNRIKMWS</sequence>
<dbReference type="InParanoid" id="Q23H88"/>
<dbReference type="GeneID" id="7846389"/>
<dbReference type="Pfam" id="PF00400">
    <property type="entry name" value="WD40"/>
    <property type="match status" value="6"/>
</dbReference>
<dbReference type="InterPro" id="IPR020472">
    <property type="entry name" value="WD40_PAC1"/>
</dbReference>
<gene>
    <name evidence="4" type="ORF">TTHERM_00819580</name>
</gene>
<feature type="repeat" description="WD" evidence="3">
    <location>
        <begin position="373"/>
        <end position="404"/>
    </location>
</feature>